<dbReference type="Pfam" id="PF01458">
    <property type="entry name" value="SUFBD_core"/>
    <property type="match status" value="1"/>
</dbReference>
<feature type="domain" description="SUF system FeS cluster assembly SufBD core" evidence="2">
    <location>
        <begin position="185"/>
        <end position="408"/>
    </location>
</feature>
<gene>
    <name evidence="4" type="ORF">SAMN04488029_2935</name>
</gene>
<dbReference type="InterPro" id="IPR000825">
    <property type="entry name" value="SUF_FeS_clus_asmbl_SufBD_core"/>
</dbReference>
<evidence type="ECO:0000313" key="4">
    <source>
        <dbReference type="EMBL" id="SMD36519.1"/>
    </source>
</evidence>
<organism evidence="4 5">
    <name type="scientific">Reichenbachiella faecimaris</name>
    <dbReference type="NCBI Taxonomy" id="692418"/>
    <lineage>
        <taxon>Bacteria</taxon>
        <taxon>Pseudomonadati</taxon>
        <taxon>Bacteroidota</taxon>
        <taxon>Cytophagia</taxon>
        <taxon>Cytophagales</taxon>
        <taxon>Reichenbachiellaceae</taxon>
        <taxon>Reichenbachiella</taxon>
    </lineage>
</organism>
<evidence type="ECO:0000259" key="2">
    <source>
        <dbReference type="Pfam" id="PF01458"/>
    </source>
</evidence>
<evidence type="ECO:0000256" key="1">
    <source>
        <dbReference type="ARBA" id="ARBA00043967"/>
    </source>
</evidence>
<dbReference type="InterPro" id="IPR045595">
    <property type="entry name" value="SufBD_N"/>
</dbReference>
<proteinExistence type="inferred from homology"/>
<dbReference type="Pfam" id="PF19295">
    <property type="entry name" value="SufBD_N"/>
    <property type="match status" value="1"/>
</dbReference>
<sequence>MSDLDKKIFGQELVDQAAQFVANMNGSAIPQLGENRKKALNFLKDHGFPGPRAEEYKFTKLTKAISKNFDLSKYTDINELPQELINDIKAKHEGANVLFFVNGKYDTENSIVVSPTEQLKIESLKDYAAENDVNELFKDDSDPFAAQNNVYANDGVVAQIAKGKVVAAPVICYYISVNDGNANHGFIKNIYVANENSQADFVHFHLSFGNESTFINESKNYIVKQNARVSLYKIQEESPKAVYIGNTKVYQERDSTFSSYVFTLDGEVVRNNLHIEVDGEGCESNMYGLYLTKGKSHVDNHTTVDHRKPNCNSNELYKGVMDDQSRGVFNGKIFVQQEAQKTNAFQSNGNILLSDDAVVNTKPQLEIWADDVKCSHGCTTGQLDEEAIFYLRSRGIDKDKARSMVLLANVAEVIEKVNLGWLKMEITDKVIARLNI</sequence>
<dbReference type="InterPro" id="IPR011542">
    <property type="entry name" value="SUF_FeS_clus_asmbl_SufD"/>
</dbReference>
<reference evidence="4 5" key="1">
    <citation type="submission" date="2017-04" db="EMBL/GenBank/DDBJ databases">
        <authorList>
            <person name="Afonso C.L."/>
            <person name="Miller P.J."/>
            <person name="Scott M.A."/>
            <person name="Spackman E."/>
            <person name="Goraichik I."/>
            <person name="Dimitrov K.M."/>
            <person name="Suarez D.L."/>
            <person name="Swayne D.E."/>
        </authorList>
    </citation>
    <scope>NUCLEOTIDE SEQUENCE [LARGE SCALE GENOMIC DNA]</scope>
    <source>
        <strain evidence="4 5">DSM 26133</strain>
    </source>
</reference>
<dbReference type="Proteomes" id="UP000192472">
    <property type="component" value="Unassembled WGS sequence"/>
</dbReference>
<feature type="domain" description="SUF system FeS cluster assembly SufBD N-terminal" evidence="3">
    <location>
        <begin position="23"/>
        <end position="170"/>
    </location>
</feature>
<accession>A0A1W2GIL9</accession>
<evidence type="ECO:0000259" key="3">
    <source>
        <dbReference type="Pfam" id="PF19295"/>
    </source>
</evidence>
<keyword evidence="5" id="KW-1185">Reference proteome</keyword>
<comment type="similarity">
    <text evidence="1">Belongs to the iron-sulfur cluster assembly SufBD family.</text>
</comment>
<dbReference type="EMBL" id="FWYF01000003">
    <property type="protein sequence ID" value="SMD36519.1"/>
    <property type="molecule type" value="Genomic_DNA"/>
</dbReference>
<dbReference type="InterPro" id="IPR037284">
    <property type="entry name" value="SUF_FeS_clus_asmbl_SufBD_sf"/>
</dbReference>
<dbReference type="STRING" id="692418.SAMN04488029_2935"/>
<name>A0A1W2GIL9_REIFA</name>
<evidence type="ECO:0000313" key="5">
    <source>
        <dbReference type="Proteomes" id="UP000192472"/>
    </source>
</evidence>
<dbReference type="InterPro" id="IPR055346">
    <property type="entry name" value="Fe-S_cluster_assembly_SufBD"/>
</dbReference>
<dbReference type="SUPFAM" id="SSF101960">
    <property type="entry name" value="Stabilizer of iron transporter SufD"/>
    <property type="match status" value="1"/>
</dbReference>
<dbReference type="OrthoDB" id="9768262at2"/>
<dbReference type="GO" id="GO:0016226">
    <property type="term" value="P:iron-sulfur cluster assembly"/>
    <property type="evidence" value="ECO:0007669"/>
    <property type="project" value="InterPro"/>
</dbReference>
<dbReference type="PANTHER" id="PTHR43575">
    <property type="entry name" value="PROTEIN ABCI7, CHLOROPLASTIC"/>
    <property type="match status" value="1"/>
</dbReference>
<dbReference type="PANTHER" id="PTHR43575:SF1">
    <property type="entry name" value="PROTEIN ABCI7, CHLOROPLASTIC"/>
    <property type="match status" value="1"/>
</dbReference>
<dbReference type="NCBIfam" id="TIGR01981">
    <property type="entry name" value="sufD"/>
    <property type="match status" value="1"/>
</dbReference>
<protein>
    <submittedName>
        <fullName evidence="4">Fe-S cluster assembly protein SufD</fullName>
    </submittedName>
</protein>
<dbReference type="AlphaFoldDB" id="A0A1W2GIL9"/>